<reference evidence="1" key="1">
    <citation type="journal article" date="2023" name="G3 (Bethesda)">
        <title>A reference genome for the long-term kleptoplast-retaining sea slug Elysia crispata morphotype clarki.</title>
        <authorList>
            <person name="Eastman K.E."/>
            <person name="Pendleton A.L."/>
            <person name="Shaikh M.A."/>
            <person name="Suttiyut T."/>
            <person name="Ogas R."/>
            <person name="Tomko P."/>
            <person name="Gavelis G."/>
            <person name="Widhalm J.R."/>
            <person name="Wisecaver J.H."/>
        </authorList>
    </citation>
    <scope>NUCLEOTIDE SEQUENCE</scope>
    <source>
        <strain evidence="1">ECLA1</strain>
    </source>
</reference>
<organism evidence="1 2">
    <name type="scientific">Elysia crispata</name>
    <name type="common">lettuce slug</name>
    <dbReference type="NCBI Taxonomy" id="231223"/>
    <lineage>
        <taxon>Eukaryota</taxon>
        <taxon>Metazoa</taxon>
        <taxon>Spiralia</taxon>
        <taxon>Lophotrochozoa</taxon>
        <taxon>Mollusca</taxon>
        <taxon>Gastropoda</taxon>
        <taxon>Heterobranchia</taxon>
        <taxon>Euthyneura</taxon>
        <taxon>Panpulmonata</taxon>
        <taxon>Sacoglossa</taxon>
        <taxon>Placobranchoidea</taxon>
        <taxon>Plakobranchidae</taxon>
        <taxon>Elysia</taxon>
    </lineage>
</organism>
<accession>A0AAE0XNB0</accession>
<dbReference type="Proteomes" id="UP001283361">
    <property type="component" value="Unassembled WGS sequence"/>
</dbReference>
<proteinExistence type="predicted"/>
<dbReference type="EMBL" id="JAWDGP010007969">
    <property type="protein sequence ID" value="KAK3698687.1"/>
    <property type="molecule type" value="Genomic_DNA"/>
</dbReference>
<keyword evidence="2" id="KW-1185">Reference proteome</keyword>
<evidence type="ECO:0000313" key="1">
    <source>
        <dbReference type="EMBL" id="KAK3698687.1"/>
    </source>
</evidence>
<comment type="caution">
    <text evidence="1">The sequence shown here is derived from an EMBL/GenBank/DDBJ whole genome shotgun (WGS) entry which is preliminary data.</text>
</comment>
<dbReference type="AlphaFoldDB" id="A0AAE0XNB0"/>
<evidence type="ECO:0000313" key="2">
    <source>
        <dbReference type="Proteomes" id="UP001283361"/>
    </source>
</evidence>
<gene>
    <name evidence="1" type="ORF">RRG08_046189</name>
</gene>
<name>A0AAE0XNB0_9GAST</name>
<protein>
    <submittedName>
        <fullName evidence="1">Uncharacterized protein</fullName>
    </submittedName>
</protein>
<sequence length="120" mass="13568">MRVHETNLSSQRVQIRRGIVSGTFTEVWTIDSRPDLMYRARKKTIARGTIRQLAGVLAYVIFSCTGFTPAVSEVYHNSEWIEELKGLANIEDLLQQRREIANAQPGSLLTGSIQFPYKGL</sequence>